<dbReference type="AlphaFoldDB" id="A0A0H2LWT5"/>
<sequence>MPENSRRLLSWGIASALLVIIALVVQSLWPGNVLAVTLYKAHLLSLGGWGGYWLDRVLFPYDRPHTYLEEPEEVFEASAGIEPFAMATAIAPTYGLAMVRRAIIVAAALICVGLGA</sequence>
<accession>A0A0H2LWT5</accession>
<name>A0A0H2LWT5_VARPD</name>
<proteinExistence type="predicted"/>
<dbReference type="Pfam" id="PF13272">
    <property type="entry name" value="Holin_2-3"/>
    <property type="match status" value="1"/>
</dbReference>
<reference evidence="1 2" key="1">
    <citation type="submission" date="2015-03" db="EMBL/GenBank/DDBJ databases">
        <title>Genome sequence of Variovorax paradoxus TBEA6.</title>
        <authorList>
            <person name="Poehlein A."/>
            <person name="Schuldes J."/>
            <person name="Wuebbeler J.H."/>
            <person name="Hiessl S."/>
            <person name="Steinbuechel A."/>
            <person name="Daniel R."/>
        </authorList>
    </citation>
    <scope>NUCLEOTIDE SEQUENCE [LARGE SCALE GENOMIC DNA]</scope>
    <source>
        <strain evidence="1 2">TBEA6</strain>
    </source>
</reference>
<evidence type="ECO:0000313" key="2">
    <source>
        <dbReference type="Proteomes" id="UP000035170"/>
    </source>
</evidence>
<dbReference type="EMBL" id="JZWI01000021">
    <property type="protein sequence ID" value="KLN54703.1"/>
    <property type="molecule type" value="Genomic_DNA"/>
</dbReference>
<gene>
    <name evidence="1" type="ORF">VPARA_40070</name>
</gene>
<dbReference type="PATRIC" id="fig|34073.19.peg.4102"/>
<dbReference type="InterPro" id="IPR025140">
    <property type="entry name" value="Holin_2-3"/>
</dbReference>
<dbReference type="Proteomes" id="UP000035170">
    <property type="component" value="Unassembled WGS sequence"/>
</dbReference>
<evidence type="ECO:0000313" key="1">
    <source>
        <dbReference type="EMBL" id="KLN54703.1"/>
    </source>
</evidence>
<organism evidence="1 2">
    <name type="scientific">Variovorax paradoxus</name>
    <dbReference type="NCBI Taxonomy" id="34073"/>
    <lineage>
        <taxon>Bacteria</taxon>
        <taxon>Pseudomonadati</taxon>
        <taxon>Pseudomonadota</taxon>
        <taxon>Betaproteobacteria</taxon>
        <taxon>Burkholderiales</taxon>
        <taxon>Comamonadaceae</taxon>
        <taxon>Variovorax</taxon>
    </lineage>
</organism>
<protein>
    <submittedName>
        <fullName evidence="1">Uncharacterized protein</fullName>
    </submittedName>
</protein>
<keyword evidence="2" id="KW-1185">Reference proteome</keyword>
<comment type="caution">
    <text evidence="1">The sequence shown here is derived from an EMBL/GenBank/DDBJ whole genome shotgun (WGS) entry which is preliminary data.</text>
</comment>
<dbReference type="RefSeq" id="WP_047785755.1">
    <property type="nucleotide sequence ID" value="NZ_JZWI01000021.1"/>
</dbReference>